<dbReference type="AlphaFoldDB" id="A0A318XMC6"/>
<evidence type="ECO:0000256" key="1">
    <source>
        <dbReference type="ARBA" id="ARBA00007637"/>
    </source>
</evidence>
<accession>A0A318XMC6</accession>
<sequence>MKKVIVTGANGFVGTALLNEITKEGVEVIAVIRNGEENVAQIENLPGVRLVYCELSEITRLPQIVEDRDIEACIHLAWEGSSGDVRADYKVQLRNVRYSLDLINAIAGMKVKRFTGAGTLAEKDVLNYHPTAGAVPNAVSIYGIAKMTMHFMTKAECTRLGVEHIWCYLSNTYGIGNRTENFVNFASRLMLTGKRAAFTSCEQMYDLVYITDTVRAIYCAASRGKKNTAYYLGSTKPERLKEFVKIIRDTVDPDIKLYFGELPFNGISLKEEDFDCGKLVEDTGYKPQVSFEDGICMTVEWLKQELSDQA</sequence>
<feature type="domain" description="NAD-dependent epimerase/dehydratase" evidence="2">
    <location>
        <begin position="4"/>
        <end position="233"/>
    </location>
</feature>
<organism evidence="3 4">
    <name type="scientific">Ruminiclostridium sufflavum DSM 19573</name>
    <dbReference type="NCBI Taxonomy" id="1121337"/>
    <lineage>
        <taxon>Bacteria</taxon>
        <taxon>Bacillati</taxon>
        <taxon>Bacillota</taxon>
        <taxon>Clostridia</taxon>
        <taxon>Eubacteriales</taxon>
        <taxon>Oscillospiraceae</taxon>
        <taxon>Ruminiclostridium</taxon>
    </lineage>
</organism>
<evidence type="ECO:0000259" key="2">
    <source>
        <dbReference type="Pfam" id="PF01370"/>
    </source>
</evidence>
<dbReference type="Pfam" id="PF01370">
    <property type="entry name" value="Epimerase"/>
    <property type="match status" value="1"/>
</dbReference>
<dbReference type="Gene3D" id="3.40.50.720">
    <property type="entry name" value="NAD(P)-binding Rossmann-like Domain"/>
    <property type="match status" value="1"/>
</dbReference>
<dbReference type="InterPro" id="IPR001509">
    <property type="entry name" value="Epimerase_deHydtase"/>
</dbReference>
<comment type="caution">
    <text evidence="3">The sequence shown here is derived from an EMBL/GenBank/DDBJ whole genome shotgun (WGS) entry which is preliminary data.</text>
</comment>
<proteinExistence type="inferred from homology"/>
<dbReference type="RefSeq" id="WP_110461850.1">
    <property type="nucleotide sequence ID" value="NZ_QKMR01000009.1"/>
</dbReference>
<keyword evidence="4" id="KW-1185">Reference proteome</keyword>
<dbReference type="PANTHER" id="PTHR43000">
    <property type="entry name" value="DTDP-D-GLUCOSE 4,6-DEHYDRATASE-RELATED"/>
    <property type="match status" value="1"/>
</dbReference>
<reference evidence="3 4" key="1">
    <citation type="submission" date="2018-06" db="EMBL/GenBank/DDBJ databases">
        <title>Genomic Encyclopedia of Type Strains, Phase I: the one thousand microbial genomes (KMG-I) project.</title>
        <authorList>
            <person name="Kyrpides N."/>
        </authorList>
    </citation>
    <scope>NUCLEOTIDE SEQUENCE [LARGE SCALE GENOMIC DNA]</scope>
    <source>
        <strain evidence="3 4">DSM 19573</strain>
    </source>
</reference>
<protein>
    <submittedName>
        <fullName evidence="3">Nucleoside-diphosphate-sugar epimerase</fullName>
    </submittedName>
</protein>
<dbReference type="EMBL" id="QKMR01000009">
    <property type="protein sequence ID" value="PYG87794.1"/>
    <property type="molecule type" value="Genomic_DNA"/>
</dbReference>
<evidence type="ECO:0000313" key="3">
    <source>
        <dbReference type="EMBL" id="PYG87794.1"/>
    </source>
</evidence>
<evidence type="ECO:0000313" key="4">
    <source>
        <dbReference type="Proteomes" id="UP000248132"/>
    </source>
</evidence>
<dbReference type="SUPFAM" id="SSF51735">
    <property type="entry name" value="NAD(P)-binding Rossmann-fold domains"/>
    <property type="match status" value="1"/>
</dbReference>
<gene>
    <name evidence="3" type="ORF">LY28_01814</name>
</gene>
<name>A0A318XMC6_9FIRM</name>
<dbReference type="Proteomes" id="UP000248132">
    <property type="component" value="Unassembled WGS sequence"/>
</dbReference>
<dbReference type="InterPro" id="IPR036291">
    <property type="entry name" value="NAD(P)-bd_dom_sf"/>
</dbReference>
<comment type="similarity">
    <text evidence="1">Belongs to the NAD(P)-dependent epimerase/dehydratase family.</text>
</comment>
<dbReference type="OrthoDB" id="244102at2"/>